<comment type="caution">
    <text evidence="1">The sequence shown here is derived from an EMBL/GenBank/DDBJ whole genome shotgun (WGS) entry which is preliminary data.</text>
</comment>
<name>A0ABD1LMN5_9FABA</name>
<gene>
    <name evidence="1" type="ORF">Fmac_023784</name>
</gene>
<dbReference type="EMBL" id="JBGMDY010000008">
    <property type="protein sequence ID" value="KAL2324726.1"/>
    <property type="molecule type" value="Genomic_DNA"/>
</dbReference>
<dbReference type="PANTHER" id="PTHR34666">
    <property type="entry name" value="EXPRESSED PROTEIN"/>
    <property type="match status" value="1"/>
</dbReference>
<evidence type="ECO:0000313" key="1">
    <source>
        <dbReference type="EMBL" id="KAL2324726.1"/>
    </source>
</evidence>
<reference evidence="1 2" key="1">
    <citation type="submission" date="2024-08" db="EMBL/GenBank/DDBJ databases">
        <title>Insights into the chromosomal genome structure of Flemingia macrophylla.</title>
        <authorList>
            <person name="Ding Y."/>
            <person name="Zhao Y."/>
            <person name="Bi W."/>
            <person name="Wu M."/>
            <person name="Zhao G."/>
            <person name="Gong Y."/>
            <person name="Li W."/>
            <person name="Zhang P."/>
        </authorList>
    </citation>
    <scope>NUCLEOTIDE SEQUENCE [LARGE SCALE GENOMIC DNA]</scope>
    <source>
        <strain evidence="1">DYQJB</strain>
        <tissue evidence="1">Leaf</tissue>
    </source>
</reference>
<sequence>MDTEDFSFPKISDTCACSIDSPPLWNISPKASSSPYQVLGERSKGDEAKLVSKSHKKCFSCVQNGKRITRVDDEEEPMDLLWEDFNEELSSATKCATSSSREMVEFRCTKPLTVAKTRSALLQTRNRPAVVVIVKIILYFKSLPWETPVLNHQVANSAALDQHRLTTSTDMEETGIILLLFDII</sequence>
<proteinExistence type="predicted"/>
<dbReference type="AlphaFoldDB" id="A0ABD1LMN5"/>
<keyword evidence="2" id="KW-1185">Reference proteome</keyword>
<evidence type="ECO:0000313" key="2">
    <source>
        <dbReference type="Proteomes" id="UP001603857"/>
    </source>
</evidence>
<protein>
    <submittedName>
        <fullName evidence="1">Uncharacterized protein</fullName>
    </submittedName>
</protein>
<dbReference type="Proteomes" id="UP001603857">
    <property type="component" value="Unassembled WGS sequence"/>
</dbReference>
<organism evidence="1 2">
    <name type="scientific">Flemingia macrophylla</name>
    <dbReference type="NCBI Taxonomy" id="520843"/>
    <lineage>
        <taxon>Eukaryota</taxon>
        <taxon>Viridiplantae</taxon>
        <taxon>Streptophyta</taxon>
        <taxon>Embryophyta</taxon>
        <taxon>Tracheophyta</taxon>
        <taxon>Spermatophyta</taxon>
        <taxon>Magnoliopsida</taxon>
        <taxon>eudicotyledons</taxon>
        <taxon>Gunneridae</taxon>
        <taxon>Pentapetalae</taxon>
        <taxon>rosids</taxon>
        <taxon>fabids</taxon>
        <taxon>Fabales</taxon>
        <taxon>Fabaceae</taxon>
        <taxon>Papilionoideae</taxon>
        <taxon>50 kb inversion clade</taxon>
        <taxon>NPAAA clade</taxon>
        <taxon>indigoferoid/millettioid clade</taxon>
        <taxon>Phaseoleae</taxon>
        <taxon>Flemingia</taxon>
    </lineage>
</organism>
<dbReference type="PANTHER" id="PTHR34666:SF7">
    <property type="match status" value="1"/>
</dbReference>
<accession>A0ABD1LMN5</accession>